<dbReference type="OrthoDB" id="5428901at2759"/>
<dbReference type="PANTHER" id="PTHR37544">
    <property type="entry name" value="SPRAY-RELATED"/>
    <property type="match status" value="1"/>
</dbReference>
<dbReference type="Proteomes" id="UP000799423">
    <property type="component" value="Unassembled WGS sequence"/>
</dbReference>
<dbReference type="Pfam" id="PF11915">
    <property type="entry name" value="DUF3433"/>
    <property type="match status" value="1"/>
</dbReference>
<feature type="transmembrane region" description="Helical" evidence="2">
    <location>
        <begin position="138"/>
        <end position="157"/>
    </location>
</feature>
<evidence type="ECO:0000256" key="2">
    <source>
        <dbReference type="SAM" id="Phobius"/>
    </source>
</evidence>
<feature type="region of interest" description="Disordered" evidence="1">
    <location>
        <begin position="28"/>
        <end position="59"/>
    </location>
</feature>
<name>A0A6A7BLV0_9PLEO</name>
<gene>
    <name evidence="3" type="ORF">T440DRAFT_463709</name>
</gene>
<keyword evidence="4" id="KW-1185">Reference proteome</keyword>
<feature type="transmembrane region" description="Helical" evidence="2">
    <location>
        <begin position="70"/>
        <end position="88"/>
    </location>
</feature>
<dbReference type="InterPro" id="IPR021840">
    <property type="entry name" value="DUF3433"/>
</dbReference>
<evidence type="ECO:0000313" key="3">
    <source>
        <dbReference type="EMBL" id="KAF2856363.1"/>
    </source>
</evidence>
<dbReference type="EMBL" id="MU006289">
    <property type="protein sequence ID" value="KAF2856363.1"/>
    <property type="molecule type" value="Genomic_DNA"/>
</dbReference>
<reference evidence="3" key="1">
    <citation type="submission" date="2020-01" db="EMBL/GenBank/DDBJ databases">
        <authorList>
            <consortium name="DOE Joint Genome Institute"/>
            <person name="Haridas S."/>
            <person name="Albert R."/>
            <person name="Binder M."/>
            <person name="Bloem J."/>
            <person name="Labutti K."/>
            <person name="Salamov A."/>
            <person name="Andreopoulos B."/>
            <person name="Baker S.E."/>
            <person name="Barry K."/>
            <person name="Bills G."/>
            <person name="Bluhm B.H."/>
            <person name="Cannon C."/>
            <person name="Castanera R."/>
            <person name="Culley D.E."/>
            <person name="Daum C."/>
            <person name="Ezra D."/>
            <person name="Gonzalez J.B."/>
            <person name="Henrissat B."/>
            <person name="Kuo A."/>
            <person name="Liang C."/>
            <person name="Lipzen A."/>
            <person name="Lutzoni F."/>
            <person name="Magnuson J."/>
            <person name="Mondo S."/>
            <person name="Nolan M."/>
            <person name="Ohm R."/>
            <person name="Pangilinan J."/>
            <person name="Park H.-J."/>
            <person name="Ramirez L."/>
            <person name="Alfaro M."/>
            <person name="Sun H."/>
            <person name="Tritt A."/>
            <person name="Yoshinaga Y."/>
            <person name="Zwiers L.-H."/>
            <person name="Turgeon B.G."/>
            <person name="Goodwin S.B."/>
            <person name="Spatafora J.W."/>
            <person name="Crous P.W."/>
            <person name="Grigoriev I.V."/>
        </authorList>
    </citation>
    <scope>NUCLEOTIDE SEQUENCE</scope>
    <source>
        <strain evidence="3">IPT5</strain>
    </source>
</reference>
<sequence length="173" mass="19042">MLPDATFIQDTEDPVQTTEAFVTDVQIPTQGIEDPTQSSEDFIFPGPTSPPTAPPPGSYTSSNGLGTRKYFIGAYLPTLVAILLSIWWKCIFHRIKEMEPFYQMARPGGAKAEDSLLLRYHGATLPGVFFSSIWSRHLLAFLGSLNMALITLCTLLASETMYLDSEGTMRCPG</sequence>
<keyword evidence="2" id="KW-0812">Transmembrane</keyword>
<protein>
    <submittedName>
        <fullName evidence="3">Uncharacterized protein</fullName>
    </submittedName>
</protein>
<keyword evidence="2" id="KW-1133">Transmembrane helix</keyword>
<dbReference type="PANTHER" id="PTHR37544:SF3">
    <property type="entry name" value="SPRAY"/>
    <property type="match status" value="1"/>
</dbReference>
<evidence type="ECO:0000313" key="4">
    <source>
        <dbReference type="Proteomes" id="UP000799423"/>
    </source>
</evidence>
<accession>A0A6A7BLV0</accession>
<organism evidence="3 4">
    <name type="scientific">Plenodomus tracheiphilus IPT5</name>
    <dbReference type="NCBI Taxonomy" id="1408161"/>
    <lineage>
        <taxon>Eukaryota</taxon>
        <taxon>Fungi</taxon>
        <taxon>Dikarya</taxon>
        <taxon>Ascomycota</taxon>
        <taxon>Pezizomycotina</taxon>
        <taxon>Dothideomycetes</taxon>
        <taxon>Pleosporomycetidae</taxon>
        <taxon>Pleosporales</taxon>
        <taxon>Pleosporineae</taxon>
        <taxon>Leptosphaeriaceae</taxon>
        <taxon>Plenodomus</taxon>
    </lineage>
</organism>
<proteinExistence type="predicted"/>
<feature type="compositionally biased region" description="Pro residues" evidence="1">
    <location>
        <begin position="47"/>
        <end position="57"/>
    </location>
</feature>
<evidence type="ECO:0000256" key="1">
    <source>
        <dbReference type="SAM" id="MobiDB-lite"/>
    </source>
</evidence>
<dbReference type="AlphaFoldDB" id="A0A6A7BLV0"/>
<keyword evidence="2" id="KW-0472">Membrane</keyword>